<evidence type="ECO:0000259" key="1">
    <source>
        <dbReference type="Pfam" id="PF01370"/>
    </source>
</evidence>
<protein>
    <submittedName>
        <fullName evidence="2">Reductase</fullName>
    </submittedName>
</protein>
<reference evidence="2 3" key="1">
    <citation type="submission" date="2021-01" db="EMBL/GenBank/DDBJ databases">
        <title>Whole genome shotgun sequence of Cellulomonas phragmiteti NBRC 110785.</title>
        <authorList>
            <person name="Komaki H."/>
            <person name="Tamura T."/>
        </authorList>
    </citation>
    <scope>NUCLEOTIDE SEQUENCE [LARGE SCALE GENOMIC DNA]</scope>
    <source>
        <strain evidence="2 3">NBRC 110785</strain>
    </source>
</reference>
<feature type="domain" description="NAD-dependent epimerase/dehydratase" evidence="1">
    <location>
        <begin position="80"/>
        <end position="202"/>
    </location>
</feature>
<gene>
    <name evidence="2" type="ORF">Cph01nite_34580</name>
</gene>
<dbReference type="InterPro" id="IPR036291">
    <property type="entry name" value="NAD(P)-bd_dom_sf"/>
</dbReference>
<comment type="caution">
    <text evidence="2">The sequence shown here is derived from an EMBL/GenBank/DDBJ whole genome shotgun (WGS) entry which is preliminary data.</text>
</comment>
<feature type="domain" description="NAD-dependent epimerase/dehydratase" evidence="1">
    <location>
        <begin position="4"/>
        <end position="71"/>
    </location>
</feature>
<dbReference type="RefSeq" id="WP_203676057.1">
    <property type="nucleotide sequence ID" value="NZ_BONP01000034.1"/>
</dbReference>
<sequence>MRRVLVLGGTGWLGAEVARVAVADGAEVVCLARGTSGAVPTGARLVRADRRDPGAYDALTGDWDEVVEIAYEPDLVVPALDALADRAQHWTLVSSVSVYARNDEPGADESAALVEPRDLADYPDAKVAAERASAARLGDRLLAARPGLVVGPGDPSDRFGYWPARLHRGGRVLVPTPQGRYAQVIDVADLATWLVAAGRAGTTGVVNAVGAPVLLADLLATVREVAGAPCELVPVDDATLLTHDVRYWAGPRSLPLWLPSADAGFALRDGSAYLAAGGTLRPLRDTVTRVLADEVARGVDRPRRSGLTADEEAAVLRDVPV</sequence>
<dbReference type="EMBL" id="BONP01000034">
    <property type="protein sequence ID" value="GIG41696.1"/>
    <property type="molecule type" value="Genomic_DNA"/>
</dbReference>
<dbReference type="PANTHER" id="PTHR48079:SF6">
    <property type="entry name" value="NAD(P)-BINDING DOMAIN-CONTAINING PROTEIN-RELATED"/>
    <property type="match status" value="1"/>
</dbReference>
<dbReference type="SUPFAM" id="SSF51735">
    <property type="entry name" value="NAD(P)-binding Rossmann-fold domains"/>
    <property type="match status" value="1"/>
</dbReference>
<evidence type="ECO:0000313" key="3">
    <source>
        <dbReference type="Proteomes" id="UP000614741"/>
    </source>
</evidence>
<organism evidence="2 3">
    <name type="scientific">Cellulomonas phragmiteti</name>
    <dbReference type="NCBI Taxonomy" id="478780"/>
    <lineage>
        <taxon>Bacteria</taxon>
        <taxon>Bacillati</taxon>
        <taxon>Actinomycetota</taxon>
        <taxon>Actinomycetes</taxon>
        <taxon>Micrococcales</taxon>
        <taxon>Cellulomonadaceae</taxon>
        <taxon>Cellulomonas</taxon>
    </lineage>
</organism>
<dbReference type="Gene3D" id="3.40.50.720">
    <property type="entry name" value="NAD(P)-binding Rossmann-like Domain"/>
    <property type="match status" value="1"/>
</dbReference>
<dbReference type="InterPro" id="IPR001509">
    <property type="entry name" value="Epimerase_deHydtase"/>
</dbReference>
<keyword evidence="3" id="KW-1185">Reference proteome</keyword>
<dbReference type="InterPro" id="IPR051783">
    <property type="entry name" value="NAD(P)-dependent_oxidoreduct"/>
</dbReference>
<accession>A0ABQ4DQR3</accession>
<dbReference type="PANTHER" id="PTHR48079">
    <property type="entry name" value="PROTEIN YEEZ"/>
    <property type="match status" value="1"/>
</dbReference>
<proteinExistence type="predicted"/>
<dbReference type="Pfam" id="PF01370">
    <property type="entry name" value="Epimerase"/>
    <property type="match status" value="2"/>
</dbReference>
<dbReference type="Proteomes" id="UP000614741">
    <property type="component" value="Unassembled WGS sequence"/>
</dbReference>
<evidence type="ECO:0000313" key="2">
    <source>
        <dbReference type="EMBL" id="GIG41696.1"/>
    </source>
</evidence>
<name>A0ABQ4DQR3_9CELL</name>